<dbReference type="RefSeq" id="WP_249311906.1">
    <property type="nucleotide sequence ID" value="NZ_JACRSU010000002.1"/>
</dbReference>
<gene>
    <name evidence="7" type="ORF">H8698_07185</name>
</gene>
<reference evidence="7" key="1">
    <citation type="submission" date="2020-08" db="EMBL/GenBank/DDBJ databases">
        <title>Genome public.</title>
        <authorList>
            <person name="Liu C."/>
            <person name="Sun Q."/>
        </authorList>
    </citation>
    <scope>NUCLEOTIDE SEQUENCE</scope>
    <source>
        <strain evidence="7">H8</strain>
    </source>
</reference>
<dbReference type="Pfam" id="PF00692">
    <property type="entry name" value="dUTPase"/>
    <property type="match status" value="1"/>
</dbReference>
<evidence type="ECO:0000259" key="6">
    <source>
        <dbReference type="Pfam" id="PF00692"/>
    </source>
</evidence>
<dbReference type="GO" id="GO:0006226">
    <property type="term" value="P:dUMP biosynthetic process"/>
    <property type="evidence" value="ECO:0007669"/>
    <property type="project" value="InterPro"/>
</dbReference>
<dbReference type="SUPFAM" id="SSF51283">
    <property type="entry name" value="dUTPase-like"/>
    <property type="match status" value="1"/>
</dbReference>
<feature type="domain" description="dUTPase-like" evidence="6">
    <location>
        <begin position="25"/>
        <end position="157"/>
    </location>
</feature>
<dbReference type="AlphaFoldDB" id="A0A926DKS8"/>
<dbReference type="InterPro" id="IPR008181">
    <property type="entry name" value="dUTPase"/>
</dbReference>
<sequence>MNKFEKVSFKRYNLDTVHSREEYDRIKLPERSTRCSAGYDFYLPHDIVIPYGRSTTIATGIRVILDDDKFLMLCPRSGLGFKYGISLANTCGIVDADYFLSDNEGHIFVKLVNNSPLANGEDIKLKEGSAFCQGIICRYYETDQDETDAIRNGGFGSTDKK</sequence>
<dbReference type="Gene3D" id="2.70.40.10">
    <property type="match status" value="1"/>
</dbReference>
<dbReference type="EC" id="3.6.1.23" evidence="2"/>
<keyword evidence="3" id="KW-0378">Hydrolase</keyword>
<comment type="catalytic activity">
    <reaction evidence="5">
        <text>dUTP + H2O = dUMP + diphosphate + H(+)</text>
        <dbReference type="Rhea" id="RHEA:10248"/>
        <dbReference type="ChEBI" id="CHEBI:15377"/>
        <dbReference type="ChEBI" id="CHEBI:15378"/>
        <dbReference type="ChEBI" id="CHEBI:33019"/>
        <dbReference type="ChEBI" id="CHEBI:61555"/>
        <dbReference type="ChEBI" id="CHEBI:246422"/>
        <dbReference type="EC" id="3.6.1.23"/>
    </reaction>
</comment>
<dbReference type="GO" id="GO:0004170">
    <property type="term" value="F:dUTP diphosphatase activity"/>
    <property type="evidence" value="ECO:0007669"/>
    <property type="project" value="UniProtKB-EC"/>
</dbReference>
<keyword evidence="8" id="KW-1185">Reference proteome</keyword>
<comment type="similarity">
    <text evidence="1">Belongs to the dUTPase family.</text>
</comment>
<evidence type="ECO:0000313" key="8">
    <source>
        <dbReference type="Proteomes" id="UP000611762"/>
    </source>
</evidence>
<evidence type="ECO:0000256" key="2">
    <source>
        <dbReference type="ARBA" id="ARBA00012379"/>
    </source>
</evidence>
<dbReference type="InterPro" id="IPR029054">
    <property type="entry name" value="dUTPase-like"/>
</dbReference>
<dbReference type="GO" id="GO:0000287">
    <property type="term" value="F:magnesium ion binding"/>
    <property type="evidence" value="ECO:0007669"/>
    <property type="project" value="InterPro"/>
</dbReference>
<keyword evidence="4" id="KW-0546">Nucleotide metabolism</keyword>
<comment type="caution">
    <text evidence="7">The sequence shown here is derived from an EMBL/GenBank/DDBJ whole genome shotgun (WGS) entry which is preliminary data.</text>
</comment>
<dbReference type="PANTHER" id="PTHR11241">
    <property type="entry name" value="DEOXYURIDINE 5'-TRIPHOSPHATE NUCLEOTIDOHYDROLASE"/>
    <property type="match status" value="1"/>
</dbReference>
<dbReference type="InterPro" id="IPR036157">
    <property type="entry name" value="dUTPase-like_sf"/>
</dbReference>
<name>A0A926DKS8_9FIRM</name>
<dbReference type="Proteomes" id="UP000611762">
    <property type="component" value="Unassembled WGS sequence"/>
</dbReference>
<accession>A0A926DKS8</accession>
<evidence type="ECO:0000256" key="3">
    <source>
        <dbReference type="ARBA" id="ARBA00022801"/>
    </source>
</evidence>
<dbReference type="CDD" id="cd07557">
    <property type="entry name" value="trimeric_dUTPase"/>
    <property type="match status" value="1"/>
</dbReference>
<evidence type="ECO:0000256" key="5">
    <source>
        <dbReference type="ARBA" id="ARBA00047686"/>
    </source>
</evidence>
<dbReference type="PANTHER" id="PTHR11241:SF0">
    <property type="entry name" value="DEOXYURIDINE 5'-TRIPHOSPHATE NUCLEOTIDOHYDROLASE"/>
    <property type="match status" value="1"/>
</dbReference>
<organism evidence="7 8">
    <name type="scientific">Congzhengia minquanensis</name>
    <dbReference type="NCBI Taxonomy" id="2763657"/>
    <lineage>
        <taxon>Bacteria</taxon>
        <taxon>Bacillati</taxon>
        <taxon>Bacillota</taxon>
        <taxon>Clostridia</taxon>
        <taxon>Eubacteriales</taxon>
        <taxon>Oscillospiraceae</taxon>
        <taxon>Congzhengia</taxon>
    </lineage>
</organism>
<dbReference type="InterPro" id="IPR033704">
    <property type="entry name" value="dUTPase_trimeric"/>
</dbReference>
<proteinExistence type="inferred from homology"/>
<evidence type="ECO:0000313" key="7">
    <source>
        <dbReference type="EMBL" id="MBC8540758.1"/>
    </source>
</evidence>
<protein>
    <recommendedName>
        <fullName evidence="2">dUTP diphosphatase</fullName>
        <ecNumber evidence="2">3.6.1.23</ecNumber>
    </recommendedName>
</protein>
<evidence type="ECO:0000256" key="1">
    <source>
        <dbReference type="ARBA" id="ARBA00006581"/>
    </source>
</evidence>
<dbReference type="EMBL" id="JACRSU010000002">
    <property type="protein sequence ID" value="MBC8540758.1"/>
    <property type="molecule type" value="Genomic_DNA"/>
</dbReference>
<dbReference type="GO" id="GO:0046081">
    <property type="term" value="P:dUTP catabolic process"/>
    <property type="evidence" value="ECO:0007669"/>
    <property type="project" value="InterPro"/>
</dbReference>
<evidence type="ECO:0000256" key="4">
    <source>
        <dbReference type="ARBA" id="ARBA00023080"/>
    </source>
</evidence>